<keyword evidence="1" id="KW-0548">Nucleotidyltransferase</keyword>
<evidence type="ECO:0000256" key="1">
    <source>
        <dbReference type="RuleBase" id="RU363098"/>
    </source>
</evidence>
<dbReference type="AlphaFoldDB" id="A0A0K0DQ18"/>
<name>A0A0K0DQ18_ANGCA</name>
<protein>
    <recommendedName>
        <fullName evidence="1">RNA-dependent RNA polymerase</fullName>
        <ecNumber evidence="1">2.7.7.48</ecNumber>
    </recommendedName>
</protein>
<dbReference type="InterPro" id="IPR007855">
    <property type="entry name" value="RDRP"/>
</dbReference>
<organism evidence="3 4">
    <name type="scientific">Angiostrongylus cantonensis</name>
    <name type="common">Rat lungworm</name>
    <dbReference type="NCBI Taxonomy" id="6313"/>
    <lineage>
        <taxon>Eukaryota</taxon>
        <taxon>Metazoa</taxon>
        <taxon>Ecdysozoa</taxon>
        <taxon>Nematoda</taxon>
        <taxon>Chromadorea</taxon>
        <taxon>Rhabditida</taxon>
        <taxon>Rhabditina</taxon>
        <taxon>Rhabditomorpha</taxon>
        <taxon>Strongyloidea</taxon>
        <taxon>Metastrongylidae</taxon>
        <taxon>Angiostrongylus</taxon>
    </lineage>
</organism>
<keyword evidence="1" id="KW-0696">RNA-directed RNA polymerase</keyword>
<dbReference type="EC" id="2.7.7.48" evidence="1"/>
<evidence type="ECO:0000259" key="2">
    <source>
        <dbReference type="Pfam" id="PF05183"/>
    </source>
</evidence>
<evidence type="ECO:0000313" key="3">
    <source>
        <dbReference type="Proteomes" id="UP000035642"/>
    </source>
</evidence>
<reference evidence="3" key="1">
    <citation type="submission" date="2012-09" db="EMBL/GenBank/DDBJ databases">
        <authorList>
            <person name="Martin A.A."/>
        </authorList>
    </citation>
    <scope>NUCLEOTIDE SEQUENCE</scope>
</reference>
<comment type="similarity">
    <text evidence="1">Belongs to the RdRP family.</text>
</comment>
<dbReference type="GO" id="GO:0031380">
    <property type="term" value="C:nuclear RNA-directed RNA polymerase complex"/>
    <property type="evidence" value="ECO:0007669"/>
    <property type="project" value="TreeGrafter"/>
</dbReference>
<dbReference type="GO" id="GO:0030422">
    <property type="term" value="P:siRNA processing"/>
    <property type="evidence" value="ECO:0007669"/>
    <property type="project" value="TreeGrafter"/>
</dbReference>
<dbReference type="WBParaSite" id="ACAC_0001385701-mRNA-1">
    <property type="protein sequence ID" value="ACAC_0001385701-mRNA-1"/>
    <property type="gene ID" value="ACAC_0001385701"/>
</dbReference>
<dbReference type="Pfam" id="PF05183">
    <property type="entry name" value="RdRP"/>
    <property type="match status" value="1"/>
</dbReference>
<dbReference type="InterPro" id="IPR057596">
    <property type="entry name" value="RDRP_core"/>
</dbReference>
<dbReference type="GO" id="GO:0003968">
    <property type="term" value="F:RNA-directed RNA polymerase activity"/>
    <property type="evidence" value="ECO:0007669"/>
    <property type="project" value="UniProtKB-KW"/>
</dbReference>
<dbReference type="Proteomes" id="UP000035642">
    <property type="component" value="Unassembled WGS sequence"/>
</dbReference>
<evidence type="ECO:0000313" key="4">
    <source>
        <dbReference type="WBParaSite" id="ACAC_0001385701-mRNA-1"/>
    </source>
</evidence>
<keyword evidence="3" id="KW-1185">Reference proteome</keyword>
<sequence>MVKLVDKLYFATHCPYGYWADQGNDGVNAVTEDSTMEVFLKDTVRKSDVDKAERSISDVVKERRFSLKYLIQCLISRGAIVKDQLLLDKSIWIMFLKIINFCYLQAREACLCALERLITMIDERKRIGSIIKLVITPSRIIYVVPETIMANRALRKYDHDGTRMIRVTFRDDDNLPMRSNKTSARLIEKTLKKYLGDGVKVAGRNFGYLGSSNSQMRDSGAYFLEKYSNMMLTEYREKNHRDPPSTWQPKIVEARHFLGRFTQIESVPKLMARLGQCFTQTRKVSALLQRENYFTGYDFIGGSDKQGKEYIFSDGVGIISKNLAIEIAKDMQLGNCVPSCFQFRFRGMKGVVVVDPILDEISSWAKRFNIEPPQMKFGSWDVKLMFRPSQIKGIRSVTINEAYETSPKEHRFCQIQLKTIVSTTIIKVG</sequence>
<accession>A0A0K0DQ18</accession>
<proteinExistence type="inferred from homology"/>
<feature type="domain" description="RDRP core" evidence="2">
    <location>
        <begin position="135"/>
        <end position="392"/>
    </location>
</feature>
<dbReference type="PANTHER" id="PTHR23079">
    <property type="entry name" value="RNA-DEPENDENT RNA POLYMERASE"/>
    <property type="match status" value="1"/>
</dbReference>
<comment type="catalytic activity">
    <reaction evidence="1">
        <text>RNA(n) + a ribonucleoside 5'-triphosphate = RNA(n+1) + diphosphate</text>
        <dbReference type="Rhea" id="RHEA:21248"/>
        <dbReference type="Rhea" id="RHEA-COMP:14527"/>
        <dbReference type="Rhea" id="RHEA-COMP:17342"/>
        <dbReference type="ChEBI" id="CHEBI:33019"/>
        <dbReference type="ChEBI" id="CHEBI:61557"/>
        <dbReference type="ChEBI" id="CHEBI:140395"/>
        <dbReference type="EC" id="2.7.7.48"/>
    </reaction>
</comment>
<dbReference type="STRING" id="6313.A0A0K0DQ18"/>
<dbReference type="PANTHER" id="PTHR23079:SF57">
    <property type="entry name" value="RNA-DIRECTED RNA POLYMERASE"/>
    <property type="match status" value="1"/>
</dbReference>
<keyword evidence="1" id="KW-0808">Transferase</keyword>
<keyword evidence="1" id="KW-0694">RNA-binding</keyword>
<reference evidence="4" key="2">
    <citation type="submission" date="2017-02" db="UniProtKB">
        <authorList>
            <consortium name="WormBaseParasite"/>
        </authorList>
    </citation>
    <scope>IDENTIFICATION</scope>
</reference>
<dbReference type="GO" id="GO:0003723">
    <property type="term" value="F:RNA binding"/>
    <property type="evidence" value="ECO:0007669"/>
    <property type="project" value="UniProtKB-KW"/>
</dbReference>